<proteinExistence type="inferred from homology"/>
<dbReference type="EMBL" id="ML119123">
    <property type="protein sequence ID" value="RPB13418.1"/>
    <property type="molecule type" value="Genomic_DNA"/>
</dbReference>
<dbReference type="Gene3D" id="3.40.710.10">
    <property type="entry name" value="DD-peptidase/beta-lactamase superfamily"/>
    <property type="match status" value="1"/>
</dbReference>
<dbReference type="PANTHER" id="PTHR22935">
    <property type="entry name" value="PENICILLIN-BINDING PROTEIN"/>
    <property type="match status" value="1"/>
</dbReference>
<dbReference type="PANTHER" id="PTHR22935:SF95">
    <property type="entry name" value="BETA-LACTAMASE-LIKE 1-RELATED"/>
    <property type="match status" value="1"/>
</dbReference>
<dbReference type="STRING" id="1392247.A0A3N4KVB8"/>
<dbReference type="InterPro" id="IPR058664">
    <property type="entry name" value="ARB_00930-like_C"/>
</dbReference>
<evidence type="ECO:0000313" key="5">
    <source>
        <dbReference type="Proteomes" id="UP000277580"/>
    </source>
</evidence>
<evidence type="ECO:0000256" key="1">
    <source>
        <dbReference type="ARBA" id="ARBA00038473"/>
    </source>
</evidence>
<organism evidence="4 5">
    <name type="scientific">Morchella conica CCBAS932</name>
    <dbReference type="NCBI Taxonomy" id="1392247"/>
    <lineage>
        <taxon>Eukaryota</taxon>
        <taxon>Fungi</taxon>
        <taxon>Dikarya</taxon>
        <taxon>Ascomycota</taxon>
        <taxon>Pezizomycotina</taxon>
        <taxon>Pezizomycetes</taxon>
        <taxon>Pezizales</taxon>
        <taxon>Morchellaceae</taxon>
        <taxon>Morchella</taxon>
    </lineage>
</organism>
<feature type="domain" description="Beta-lactamase-like ARB-00930-like C-terminal" evidence="3">
    <location>
        <begin position="359"/>
        <end position="522"/>
    </location>
</feature>
<accession>A0A3N4KVB8</accession>
<sequence length="523" mass="57108">MARILISRLNACPITGPVLPSPKTLSTSPFVLDAGGRLKELLDSALTGSIEAGIDYEVFTDLALLKSGFNLDDPITKYLPELASSTSPIKWKDITLRALGNHMAGIPQTYGYPDDYTLKSYFESLGFPPLSESDYPRCGVIGLHPSCTKQQLLSGLLSSVFVFPPNTRPVYSSISFTLLGYVIEEVTGKTFGEILDTEIIQPLGMENTGLQPKTKTSGVIPPVVNVWGADFQDNSPGSGLYSTTNDITRLVKGILSLSILDTPSKVRGWLKPTSETASLYSLVGMPWEITRTANLTPEHPHMIDIYAKNGHVPEYTSRMAVIGEYNVGFTILTAGLTDAINPIAEALLTVFMPAIEKATRDEATKYVGKFSTPANSTINPSITFTMDDRPGLSITEFISNSTNMLDTLATFWSLWPGSYGEPDLDLRIYPADISENVGSNETNDTSGLTREDWRLNMEPKSTAGSNGSQLPSQRVYENVCATWQGHDSFYYGSKPIDRFVFLKIGGDIVGVDIPSLHVTLRKQ</sequence>
<dbReference type="OrthoDB" id="10250282at2759"/>
<dbReference type="InterPro" id="IPR051478">
    <property type="entry name" value="Beta-lactamase-like_AB/R"/>
</dbReference>
<evidence type="ECO:0000313" key="4">
    <source>
        <dbReference type="EMBL" id="RPB13418.1"/>
    </source>
</evidence>
<dbReference type="InParanoid" id="A0A3N4KVB8"/>
<dbReference type="Pfam" id="PF26335">
    <property type="entry name" value="ARB_00930_C"/>
    <property type="match status" value="1"/>
</dbReference>
<protein>
    <submittedName>
        <fullName evidence="4">Beta-lactamase/transpeptidase-like protein</fullName>
    </submittedName>
</protein>
<dbReference type="Proteomes" id="UP000277580">
    <property type="component" value="Unassembled WGS sequence"/>
</dbReference>
<feature type="domain" description="Beta-lactamase-related" evidence="2">
    <location>
        <begin position="62"/>
        <end position="337"/>
    </location>
</feature>
<keyword evidence="5" id="KW-1185">Reference proteome</keyword>
<name>A0A3N4KVB8_9PEZI</name>
<dbReference type="Pfam" id="PF00144">
    <property type="entry name" value="Beta-lactamase"/>
    <property type="match status" value="1"/>
</dbReference>
<comment type="similarity">
    <text evidence="1">Belongs to the beta-lactamase family.</text>
</comment>
<dbReference type="InterPro" id="IPR001466">
    <property type="entry name" value="Beta-lactam-related"/>
</dbReference>
<evidence type="ECO:0000259" key="2">
    <source>
        <dbReference type="Pfam" id="PF00144"/>
    </source>
</evidence>
<evidence type="ECO:0000259" key="3">
    <source>
        <dbReference type="Pfam" id="PF26335"/>
    </source>
</evidence>
<reference evidence="4 5" key="1">
    <citation type="journal article" date="2018" name="Nat. Ecol. Evol.">
        <title>Pezizomycetes genomes reveal the molecular basis of ectomycorrhizal truffle lifestyle.</title>
        <authorList>
            <person name="Murat C."/>
            <person name="Payen T."/>
            <person name="Noel B."/>
            <person name="Kuo A."/>
            <person name="Morin E."/>
            <person name="Chen J."/>
            <person name="Kohler A."/>
            <person name="Krizsan K."/>
            <person name="Balestrini R."/>
            <person name="Da Silva C."/>
            <person name="Montanini B."/>
            <person name="Hainaut M."/>
            <person name="Levati E."/>
            <person name="Barry K.W."/>
            <person name="Belfiori B."/>
            <person name="Cichocki N."/>
            <person name="Clum A."/>
            <person name="Dockter R.B."/>
            <person name="Fauchery L."/>
            <person name="Guy J."/>
            <person name="Iotti M."/>
            <person name="Le Tacon F."/>
            <person name="Lindquist E.A."/>
            <person name="Lipzen A."/>
            <person name="Malagnac F."/>
            <person name="Mello A."/>
            <person name="Molinier V."/>
            <person name="Miyauchi S."/>
            <person name="Poulain J."/>
            <person name="Riccioni C."/>
            <person name="Rubini A."/>
            <person name="Sitrit Y."/>
            <person name="Splivallo R."/>
            <person name="Traeger S."/>
            <person name="Wang M."/>
            <person name="Zifcakova L."/>
            <person name="Wipf D."/>
            <person name="Zambonelli A."/>
            <person name="Paolocci F."/>
            <person name="Nowrousian M."/>
            <person name="Ottonello S."/>
            <person name="Baldrian P."/>
            <person name="Spatafora J.W."/>
            <person name="Henrissat B."/>
            <person name="Nagy L.G."/>
            <person name="Aury J.M."/>
            <person name="Wincker P."/>
            <person name="Grigoriev I.V."/>
            <person name="Bonfante P."/>
            <person name="Martin F.M."/>
        </authorList>
    </citation>
    <scope>NUCLEOTIDE SEQUENCE [LARGE SCALE GENOMIC DNA]</scope>
    <source>
        <strain evidence="4 5">CCBAS932</strain>
    </source>
</reference>
<dbReference type="SUPFAM" id="SSF56601">
    <property type="entry name" value="beta-lactamase/transpeptidase-like"/>
    <property type="match status" value="1"/>
</dbReference>
<dbReference type="InterPro" id="IPR012338">
    <property type="entry name" value="Beta-lactam/transpept-like"/>
</dbReference>
<gene>
    <name evidence="4" type="ORF">P167DRAFT_558416</name>
</gene>
<dbReference type="AlphaFoldDB" id="A0A3N4KVB8"/>